<dbReference type="PANTHER" id="PTHR24220">
    <property type="entry name" value="IMPORT ATP-BINDING PROTEIN"/>
    <property type="match status" value="1"/>
</dbReference>
<dbReference type="AlphaFoldDB" id="A0A191ZHN0"/>
<dbReference type="InterPro" id="IPR017911">
    <property type="entry name" value="MacB-like_ATP-bd"/>
</dbReference>
<dbReference type="Pfam" id="PF00005">
    <property type="entry name" value="ABC_tran"/>
    <property type="match status" value="1"/>
</dbReference>
<evidence type="ECO:0000259" key="5">
    <source>
        <dbReference type="PROSITE" id="PS50893"/>
    </source>
</evidence>
<dbReference type="OrthoDB" id="66958at2"/>
<evidence type="ECO:0000256" key="3">
    <source>
        <dbReference type="ARBA" id="ARBA00022840"/>
    </source>
</evidence>
<evidence type="ECO:0000313" key="7">
    <source>
        <dbReference type="Proteomes" id="UP000078596"/>
    </source>
</evidence>
<dbReference type="EMBL" id="CP016027">
    <property type="protein sequence ID" value="ANJ67353.1"/>
    <property type="molecule type" value="Genomic_DNA"/>
</dbReference>
<dbReference type="Proteomes" id="UP000078596">
    <property type="component" value="Chromosome"/>
</dbReference>
<dbReference type="InterPro" id="IPR027417">
    <property type="entry name" value="P-loop_NTPase"/>
</dbReference>
<dbReference type="InterPro" id="IPR003439">
    <property type="entry name" value="ABC_transporter-like_ATP-bd"/>
</dbReference>
<dbReference type="SMART" id="SM00382">
    <property type="entry name" value="AAA"/>
    <property type="match status" value="1"/>
</dbReference>
<reference evidence="6 7" key="1">
    <citation type="submission" date="2016-06" db="EMBL/GenBank/DDBJ databases">
        <title>Insight into the functional genes involving in sulfur oxidation in Pearl River water.</title>
        <authorList>
            <person name="Luo J."/>
            <person name="Tan X."/>
            <person name="Lin W."/>
        </authorList>
    </citation>
    <scope>NUCLEOTIDE SEQUENCE [LARGE SCALE GENOMIC DNA]</scope>
    <source>
        <strain evidence="6 7">LS2</strain>
    </source>
</reference>
<dbReference type="CDD" id="cd03255">
    <property type="entry name" value="ABC_MJ0796_LolCDE_FtsE"/>
    <property type="match status" value="1"/>
</dbReference>
<dbReference type="RefSeq" id="WP_066100044.1">
    <property type="nucleotide sequence ID" value="NZ_CP016027.1"/>
</dbReference>
<proteinExistence type="inferred from homology"/>
<dbReference type="PROSITE" id="PS50893">
    <property type="entry name" value="ABC_TRANSPORTER_2"/>
    <property type="match status" value="1"/>
</dbReference>
<evidence type="ECO:0000313" key="6">
    <source>
        <dbReference type="EMBL" id="ANJ67353.1"/>
    </source>
</evidence>
<dbReference type="GO" id="GO:0022857">
    <property type="term" value="F:transmembrane transporter activity"/>
    <property type="evidence" value="ECO:0007669"/>
    <property type="project" value="TreeGrafter"/>
</dbReference>
<dbReference type="GO" id="GO:0005524">
    <property type="term" value="F:ATP binding"/>
    <property type="evidence" value="ECO:0007669"/>
    <property type="project" value="UniProtKB-KW"/>
</dbReference>
<dbReference type="InterPro" id="IPR003593">
    <property type="entry name" value="AAA+_ATPase"/>
</dbReference>
<evidence type="ECO:0000256" key="4">
    <source>
        <dbReference type="ARBA" id="ARBA00038388"/>
    </source>
</evidence>
<keyword evidence="7" id="KW-1185">Reference proteome</keyword>
<evidence type="ECO:0000256" key="1">
    <source>
        <dbReference type="ARBA" id="ARBA00022448"/>
    </source>
</evidence>
<dbReference type="InterPro" id="IPR017871">
    <property type="entry name" value="ABC_transporter-like_CS"/>
</dbReference>
<gene>
    <name evidence="6" type="ORF">A9404_08135</name>
</gene>
<keyword evidence="3" id="KW-0067">ATP-binding</keyword>
<dbReference type="Gene3D" id="3.40.50.300">
    <property type="entry name" value="P-loop containing nucleotide triphosphate hydrolases"/>
    <property type="match status" value="1"/>
</dbReference>
<dbReference type="KEGG" id="haz:A9404_08135"/>
<dbReference type="STRING" id="1860122.A9404_08135"/>
<accession>A0A191ZHN0</accession>
<dbReference type="InterPro" id="IPR015854">
    <property type="entry name" value="ABC_transpr_LolD-like"/>
</dbReference>
<dbReference type="FunFam" id="3.40.50.300:FF:000032">
    <property type="entry name" value="Export ABC transporter ATP-binding protein"/>
    <property type="match status" value="1"/>
</dbReference>
<comment type="similarity">
    <text evidence="4">Belongs to the ABC transporter superfamily. Macrolide exporter (TC 3.A.1.122) family.</text>
</comment>
<dbReference type="GO" id="GO:0005886">
    <property type="term" value="C:plasma membrane"/>
    <property type="evidence" value="ECO:0007669"/>
    <property type="project" value="TreeGrafter"/>
</dbReference>
<dbReference type="GO" id="GO:1902495">
    <property type="term" value="C:transmembrane transporter complex"/>
    <property type="evidence" value="ECO:0007669"/>
    <property type="project" value="UniProtKB-ARBA"/>
</dbReference>
<keyword evidence="1" id="KW-0813">Transport</keyword>
<dbReference type="PROSITE" id="PS00211">
    <property type="entry name" value="ABC_TRANSPORTER_1"/>
    <property type="match status" value="1"/>
</dbReference>
<feature type="domain" description="ABC transporter" evidence="5">
    <location>
        <begin position="10"/>
        <end position="250"/>
    </location>
</feature>
<dbReference type="SUPFAM" id="SSF52540">
    <property type="entry name" value="P-loop containing nucleoside triphosphate hydrolases"/>
    <property type="match status" value="1"/>
</dbReference>
<sequence length="250" mass="26328">MPSEVVNPVIRAERVSKVVAGPVGATDDSPKTLTILHEVDLEIAPGEAVAIVGPSGAGKSTLLALLAGLDRASTGRITLAGFDLDDRDEDGRAAVRAGRVGFVFQSFQLIDGLTALENVALPLELNGIAAAEDRARNALTEVGLAQRLSHQPRQLSGGEQQRVALARAFAGTPDILFADEPTGSLDTATGDQVIDLLFELRDRHATTLVLVTHDPALARRCDRRYEIRGGRIRTLGASDGTPTTDAEPAA</sequence>
<evidence type="ECO:0000256" key="2">
    <source>
        <dbReference type="ARBA" id="ARBA00022741"/>
    </source>
</evidence>
<organism evidence="6 7">
    <name type="scientific">Halothiobacillus diazotrophicus</name>
    <dbReference type="NCBI Taxonomy" id="1860122"/>
    <lineage>
        <taxon>Bacteria</taxon>
        <taxon>Pseudomonadati</taxon>
        <taxon>Pseudomonadota</taxon>
        <taxon>Gammaproteobacteria</taxon>
        <taxon>Chromatiales</taxon>
        <taxon>Halothiobacillaceae</taxon>
        <taxon>Halothiobacillus</taxon>
    </lineage>
</organism>
<protein>
    <submittedName>
        <fullName evidence="6">ABC transporter</fullName>
    </submittedName>
</protein>
<keyword evidence="2" id="KW-0547">Nucleotide-binding</keyword>
<name>A0A191ZHN0_9GAMM</name>
<dbReference type="GO" id="GO:0016887">
    <property type="term" value="F:ATP hydrolysis activity"/>
    <property type="evidence" value="ECO:0007669"/>
    <property type="project" value="InterPro"/>
</dbReference>